<organism evidence="1 2">
    <name type="scientific">Stigmatella aurantiaca (strain DW4/3-1)</name>
    <dbReference type="NCBI Taxonomy" id="378806"/>
    <lineage>
        <taxon>Bacteria</taxon>
        <taxon>Pseudomonadati</taxon>
        <taxon>Myxococcota</taxon>
        <taxon>Myxococcia</taxon>
        <taxon>Myxococcales</taxon>
        <taxon>Cystobacterineae</taxon>
        <taxon>Archangiaceae</taxon>
        <taxon>Stigmatella</taxon>
    </lineage>
</organism>
<protein>
    <submittedName>
        <fullName evidence="1">Uncharacterized protein</fullName>
    </submittedName>
</protein>
<gene>
    <name evidence="1" type="ordered locus">STAUR_5715</name>
</gene>
<name>E3FVT7_STIAD</name>
<reference evidence="1 2" key="1">
    <citation type="journal article" date="2011" name="Mol. Biol. Evol.">
        <title>Comparative genomic analysis of fruiting body formation in Myxococcales.</title>
        <authorList>
            <person name="Huntley S."/>
            <person name="Hamann N."/>
            <person name="Wegener-Feldbrugge S."/>
            <person name="Treuner-Lange A."/>
            <person name="Kube M."/>
            <person name="Reinhardt R."/>
            <person name="Klages S."/>
            <person name="Muller R."/>
            <person name="Ronning C.M."/>
            <person name="Nierman W.C."/>
            <person name="Sogaard-Andersen L."/>
        </authorList>
    </citation>
    <scope>NUCLEOTIDE SEQUENCE [LARGE SCALE GENOMIC DNA]</scope>
    <source>
        <strain evidence="1 2">DW4/3-1</strain>
    </source>
</reference>
<proteinExistence type="predicted"/>
<keyword evidence="2" id="KW-1185">Reference proteome</keyword>
<sequence length="86" mass="8804">MPRAADTARLAPGGLCPAAAQLQAKTANLQQADALLEKQAKLLDANHQDVSNALKLTNQGSGVDSFDILKGSSCGGPRHGTGAHRS</sequence>
<dbReference type="Proteomes" id="UP000001351">
    <property type="component" value="Chromosome"/>
</dbReference>
<dbReference type="STRING" id="378806.STAUR_5715"/>
<dbReference type="RefSeq" id="WP_013376932.1">
    <property type="nucleotide sequence ID" value="NC_014623.1"/>
</dbReference>
<dbReference type="KEGG" id="sur:STAUR_5715"/>
<dbReference type="EMBL" id="CP002271">
    <property type="protein sequence ID" value="ADO73477.1"/>
    <property type="molecule type" value="Genomic_DNA"/>
</dbReference>
<evidence type="ECO:0000313" key="2">
    <source>
        <dbReference type="Proteomes" id="UP000001351"/>
    </source>
</evidence>
<evidence type="ECO:0000313" key="1">
    <source>
        <dbReference type="EMBL" id="ADO73477.1"/>
    </source>
</evidence>
<dbReference type="HOGENOM" id="CLU_2496426_0_0_7"/>
<accession>E3FVT7</accession>
<dbReference type="AlphaFoldDB" id="E3FVT7"/>